<dbReference type="Pfam" id="PF07195">
    <property type="entry name" value="FliD_C"/>
    <property type="match status" value="1"/>
</dbReference>
<dbReference type="InterPro" id="IPR010809">
    <property type="entry name" value="FliD_C"/>
</dbReference>
<accession>G7WI03</accession>
<dbReference type="GO" id="GO:0005576">
    <property type="term" value="C:extracellular region"/>
    <property type="evidence" value="ECO:0007669"/>
    <property type="project" value="UniProtKB-SubCell"/>
</dbReference>
<dbReference type="InterPro" id="IPR040026">
    <property type="entry name" value="FliD"/>
</dbReference>
<dbReference type="RefSeq" id="WP_014187106.1">
    <property type="nucleotide sequence ID" value="NC_016584.1"/>
</dbReference>
<reference evidence="9" key="1">
    <citation type="submission" date="2011-11" db="EMBL/GenBank/DDBJ databases">
        <title>Complete sequence of Desulfosporosinus orientis DSM 765.</title>
        <authorList>
            <person name="Lucas S."/>
            <person name="Han J."/>
            <person name="Lapidus A."/>
            <person name="Cheng J.-F."/>
            <person name="Goodwin L."/>
            <person name="Pitluck S."/>
            <person name="Peters L."/>
            <person name="Ovchinnikova G."/>
            <person name="Teshima H."/>
            <person name="Detter J.C."/>
            <person name="Han C."/>
            <person name="Tapia R."/>
            <person name="Land M."/>
            <person name="Hauser L."/>
            <person name="Kyrpides N."/>
            <person name="Ivanova N."/>
            <person name="Pagani I."/>
            <person name="Pester M."/>
            <person name="Spring S."/>
            <person name="Ollivier B."/>
            <person name="Rattei T."/>
            <person name="Klenk H.-P."/>
            <person name="Wagner M."/>
            <person name="Loy A."/>
            <person name="Woyke T."/>
        </authorList>
    </citation>
    <scope>NUCLEOTIDE SEQUENCE [LARGE SCALE GENOMIC DNA]</scope>
    <source>
        <strain evidence="9">ATCC 19365 / DSM 765 / NCIMB 8382 / VKM B-1628</strain>
    </source>
</reference>
<dbReference type="PATRIC" id="fig|768706.3.peg.4983"/>
<keyword evidence="9" id="KW-1185">Reference proteome</keyword>
<dbReference type="InterPro" id="IPR010810">
    <property type="entry name" value="Flagellin_hook_IN_motif"/>
</dbReference>
<evidence type="ECO:0000256" key="5">
    <source>
        <dbReference type="RuleBase" id="RU362066"/>
    </source>
</evidence>
<dbReference type="KEGG" id="dor:Desor_4899"/>
<evidence type="ECO:0000313" key="8">
    <source>
        <dbReference type="EMBL" id="AET70300.1"/>
    </source>
</evidence>
<evidence type="ECO:0000256" key="2">
    <source>
        <dbReference type="ARBA" id="ARBA00011255"/>
    </source>
</evidence>
<dbReference type="AlphaFoldDB" id="G7WI03"/>
<dbReference type="Pfam" id="PF07196">
    <property type="entry name" value="Flagellin_IN"/>
    <property type="match status" value="1"/>
</dbReference>
<dbReference type="STRING" id="768706.Desor_4899"/>
<sequence length="547" mass="58255">MSSAGGIYGLSGSGMDVDALVKSLMTGQKTKEDTLIQQRTVLEWQKTAYNKVYDDISKFRDSLFNYKLESTLSPHSVSSSNTSVVTATANADAVDVNHSLVVAQVASGVNLLSSATISSGDKTTLATQMGVQNSFTLNIANGTTSKSITVNPTDSINDVVSAINNAGIKVKASYDSTLDRFFLSTTDLGSSTGINITTTSDSTTGRDDGGLFVEGLHLYSSAGTTNDDGTNITTTFTSESGKDAVIQLDGVQLTQDSNTFTIAGVTYNLIGVSSGASVDSGGTPTWGSGNTTNVSVSFDVDKAVSTIQSLVDSYNDILSELNDMVDEERYTDYPPLTDDQKSAMQDSDIEAWEKKAKSGMLHNDSTVTSLINSMRNLFIGSVSGISQTYDSKTGKMVTYNSAASIGITTGDYTEEGKLYLNTDDLKAALNNNPDVLKQLFGATGTTTVNGKKTTDTRAQGIAGRLYDTIKTSMDQLQRIAGTTASTSYDTQSDFAKRIAAKNDELDIAYDRYDVMEAAYYAKFNAMEEALAQLNNQSSWLTSQLSSS</sequence>
<dbReference type="Pfam" id="PF02465">
    <property type="entry name" value="FliD_N"/>
    <property type="match status" value="1"/>
</dbReference>
<dbReference type="InterPro" id="IPR003481">
    <property type="entry name" value="FliD_N"/>
</dbReference>
<gene>
    <name evidence="8" type="ordered locus">Desor_4899</name>
</gene>
<evidence type="ECO:0000313" key="9">
    <source>
        <dbReference type="Proteomes" id="UP000006346"/>
    </source>
</evidence>
<keyword evidence="8" id="KW-0966">Cell projection</keyword>
<organism evidence="8 9">
    <name type="scientific">Desulfosporosinus orientis (strain ATCC 19365 / DSM 765 / NCIMB 8382 / VKM B-1628 / Singapore I)</name>
    <name type="common">Desulfotomaculum orientis</name>
    <dbReference type="NCBI Taxonomy" id="768706"/>
    <lineage>
        <taxon>Bacteria</taxon>
        <taxon>Bacillati</taxon>
        <taxon>Bacillota</taxon>
        <taxon>Clostridia</taxon>
        <taxon>Eubacteriales</taxon>
        <taxon>Desulfitobacteriaceae</taxon>
        <taxon>Desulfosporosinus</taxon>
    </lineage>
</organism>
<dbReference type="GO" id="GO:0009424">
    <property type="term" value="C:bacterial-type flagellum hook"/>
    <property type="evidence" value="ECO:0007669"/>
    <property type="project" value="UniProtKB-UniRule"/>
</dbReference>
<evidence type="ECO:0000256" key="1">
    <source>
        <dbReference type="ARBA" id="ARBA00009764"/>
    </source>
</evidence>
<evidence type="ECO:0000259" key="7">
    <source>
        <dbReference type="Pfam" id="PF07195"/>
    </source>
</evidence>
<comment type="similarity">
    <text evidence="1 5">Belongs to the FliD family.</text>
</comment>
<keyword evidence="3" id="KW-0175">Coiled coil</keyword>
<dbReference type="PANTHER" id="PTHR30288:SF0">
    <property type="entry name" value="FLAGELLAR HOOK-ASSOCIATED PROTEIN 2"/>
    <property type="match status" value="1"/>
</dbReference>
<keyword evidence="4 5" id="KW-0975">Bacterial flagellum</keyword>
<dbReference type="EMBL" id="CP003108">
    <property type="protein sequence ID" value="AET70300.1"/>
    <property type="molecule type" value="Genomic_DNA"/>
</dbReference>
<reference evidence="8 9" key="2">
    <citation type="journal article" date="2012" name="J. Bacteriol.">
        <title>Complete genome sequences of Desulfosporosinus orientis DSM765T, Desulfosporosinus youngiae DSM17734T, Desulfosporosinus meridiei DSM13257T, and Desulfosporosinus acidiphilus DSM22704T.</title>
        <authorList>
            <person name="Pester M."/>
            <person name="Brambilla E."/>
            <person name="Alazard D."/>
            <person name="Rattei T."/>
            <person name="Weinmaier T."/>
            <person name="Han J."/>
            <person name="Lucas S."/>
            <person name="Lapidus A."/>
            <person name="Cheng J.F."/>
            <person name="Goodwin L."/>
            <person name="Pitluck S."/>
            <person name="Peters L."/>
            <person name="Ovchinnikova G."/>
            <person name="Teshima H."/>
            <person name="Detter J.C."/>
            <person name="Han C.S."/>
            <person name="Tapia R."/>
            <person name="Land M.L."/>
            <person name="Hauser L."/>
            <person name="Kyrpides N.C."/>
            <person name="Ivanova N.N."/>
            <person name="Pagani I."/>
            <person name="Huntmann M."/>
            <person name="Wei C.L."/>
            <person name="Davenport K.W."/>
            <person name="Daligault H."/>
            <person name="Chain P.S."/>
            <person name="Chen A."/>
            <person name="Mavromatis K."/>
            <person name="Markowitz V."/>
            <person name="Szeto E."/>
            <person name="Mikhailova N."/>
            <person name="Pati A."/>
            <person name="Wagner M."/>
            <person name="Woyke T."/>
            <person name="Ollivier B."/>
            <person name="Klenk H.P."/>
            <person name="Spring S."/>
            <person name="Loy A."/>
        </authorList>
    </citation>
    <scope>NUCLEOTIDE SEQUENCE [LARGE SCALE GENOMIC DNA]</scope>
    <source>
        <strain evidence="9">ATCC 19365 / DSM 765 / NCIMB 8382 / VKM B-1628</strain>
    </source>
</reference>
<dbReference type="Proteomes" id="UP000006346">
    <property type="component" value="Chromosome"/>
</dbReference>
<proteinExistence type="inferred from homology"/>
<dbReference type="PANTHER" id="PTHR30288">
    <property type="entry name" value="FLAGELLAR CAP/ASSEMBLY PROTEIN FLID"/>
    <property type="match status" value="1"/>
</dbReference>
<feature type="domain" description="Flagellar hook-associated protein 2 N-terminal" evidence="6">
    <location>
        <begin position="13"/>
        <end position="107"/>
    </location>
</feature>
<name>G7WI03_DESOD</name>
<feature type="domain" description="Flagellar hook-associated protein 2 C-terminal" evidence="7">
    <location>
        <begin position="241"/>
        <end position="535"/>
    </location>
</feature>
<keyword evidence="8" id="KW-0282">Flagellum</keyword>
<dbReference type="HOGENOM" id="CLU_015182_0_2_9"/>
<dbReference type="eggNOG" id="COG1345">
    <property type="taxonomic scope" value="Bacteria"/>
</dbReference>
<keyword evidence="8" id="KW-0969">Cilium</keyword>
<dbReference type="GO" id="GO:0071973">
    <property type="term" value="P:bacterial-type flagellum-dependent cell motility"/>
    <property type="evidence" value="ECO:0007669"/>
    <property type="project" value="TreeGrafter"/>
</dbReference>
<dbReference type="GO" id="GO:0007155">
    <property type="term" value="P:cell adhesion"/>
    <property type="evidence" value="ECO:0007669"/>
    <property type="project" value="InterPro"/>
</dbReference>
<evidence type="ECO:0000259" key="6">
    <source>
        <dbReference type="Pfam" id="PF02465"/>
    </source>
</evidence>
<comment type="function">
    <text evidence="5">Required for morphogenesis and for the elongation of the flagellar filament by facilitating polymerization of the flagellin monomers at the tip of growing filament. Forms a capping structure, which prevents flagellin subunits (transported through the central channel of the flagellum) from leaking out without polymerization at the distal end.</text>
</comment>
<keyword evidence="5" id="KW-0964">Secreted</keyword>
<evidence type="ECO:0000256" key="3">
    <source>
        <dbReference type="ARBA" id="ARBA00023054"/>
    </source>
</evidence>
<evidence type="ECO:0000256" key="4">
    <source>
        <dbReference type="ARBA" id="ARBA00023143"/>
    </source>
</evidence>
<dbReference type="GO" id="GO:0009421">
    <property type="term" value="C:bacterial-type flagellum filament cap"/>
    <property type="evidence" value="ECO:0007669"/>
    <property type="project" value="InterPro"/>
</dbReference>
<comment type="subcellular location">
    <subcellularLocation>
        <location evidence="5">Secreted</location>
    </subcellularLocation>
    <subcellularLocation>
        <location evidence="5">Bacterial flagellum</location>
    </subcellularLocation>
</comment>
<comment type="subunit">
    <text evidence="2 5">Homopentamer.</text>
</comment>
<protein>
    <recommendedName>
        <fullName evidence="5">Flagellar hook-associated protein 2</fullName>
        <shortName evidence="5">HAP2</shortName>
    </recommendedName>
    <alternativeName>
        <fullName evidence="5">Flagellar cap protein</fullName>
    </alternativeName>
</protein>